<feature type="compositionally biased region" description="Acidic residues" evidence="1">
    <location>
        <begin position="430"/>
        <end position="440"/>
    </location>
</feature>
<evidence type="ECO:0000256" key="2">
    <source>
        <dbReference type="SAM" id="Phobius"/>
    </source>
</evidence>
<feature type="compositionally biased region" description="Basic and acidic residues" evidence="1">
    <location>
        <begin position="408"/>
        <end position="428"/>
    </location>
</feature>
<evidence type="ECO:0000259" key="3">
    <source>
        <dbReference type="PROSITE" id="PS50853"/>
    </source>
</evidence>
<dbReference type="PROSITE" id="PS50853">
    <property type="entry name" value="FN3"/>
    <property type="match status" value="1"/>
</dbReference>
<feature type="region of interest" description="Disordered" evidence="1">
    <location>
        <begin position="321"/>
        <end position="440"/>
    </location>
</feature>
<dbReference type="EMBL" id="JAINUG010000223">
    <property type="protein sequence ID" value="KAJ8386795.1"/>
    <property type="molecule type" value="Genomic_DNA"/>
</dbReference>
<name>A0AAD7RMJ4_9TELE</name>
<dbReference type="AlphaFoldDB" id="A0AAD7RMJ4"/>
<protein>
    <recommendedName>
        <fullName evidence="3">Fibronectin type-III domain-containing protein</fullName>
    </recommendedName>
</protein>
<dbReference type="InterPro" id="IPR050650">
    <property type="entry name" value="Type-II_Cytokine-TF_Rcpt"/>
</dbReference>
<dbReference type="GO" id="GO:0004896">
    <property type="term" value="F:cytokine receptor activity"/>
    <property type="evidence" value="ECO:0007669"/>
    <property type="project" value="TreeGrafter"/>
</dbReference>
<comment type="caution">
    <text evidence="4">The sequence shown here is derived from an EMBL/GenBank/DDBJ whole genome shotgun (WGS) entry which is preliminary data.</text>
</comment>
<keyword evidence="2" id="KW-0472">Membrane</keyword>
<feature type="compositionally biased region" description="Acidic residues" evidence="1">
    <location>
        <begin position="537"/>
        <end position="550"/>
    </location>
</feature>
<dbReference type="Gene3D" id="2.60.40.10">
    <property type="entry name" value="Immunoglobulins"/>
    <property type="match status" value="1"/>
</dbReference>
<feature type="compositionally biased region" description="Acidic residues" evidence="1">
    <location>
        <begin position="456"/>
        <end position="467"/>
    </location>
</feature>
<feature type="compositionally biased region" description="Low complexity" evidence="1">
    <location>
        <begin position="351"/>
        <end position="386"/>
    </location>
</feature>
<dbReference type="PANTHER" id="PTHR20859">
    <property type="entry name" value="INTERFERON/INTERLEUKIN RECEPTOR"/>
    <property type="match status" value="1"/>
</dbReference>
<dbReference type="InterPro" id="IPR036116">
    <property type="entry name" value="FN3_sf"/>
</dbReference>
<keyword evidence="5" id="KW-1185">Reference proteome</keyword>
<dbReference type="InterPro" id="IPR003961">
    <property type="entry name" value="FN3_dom"/>
</dbReference>
<dbReference type="Pfam" id="PF01108">
    <property type="entry name" value="Tissue_fac"/>
    <property type="match status" value="1"/>
</dbReference>
<evidence type="ECO:0000313" key="5">
    <source>
        <dbReference type="Proteomes" id="UP001221898"/>
    </source>
</evidence>
<dbReference type="InterPro" id="IPR013783">
    <property type="entry name" value="Ig-like_fold"/>
</dbReference>
<proteinExistence type="predicted"/>
<dbReference type="SUPFAM" id="SSF49265">
    <property type="entry name" value="Fibronectin type III"/>
    <property type="match status" value="2"/>
</dbReference>
<gene>
    <name evidence="4" type="ORF">AAFF_G00167440</name>
</gene>
<keyword evidence="2" id="KW-1133">Transmembrane helix</keyword>
<feature type="compositionally biased region" description="Basic and acidic residues" evidence="1">
    <location>
        <begin position="525"/>
        <end position="536"/>
    </location>
</feature>
<feature type="domain" description="Fibronectin type-III" evidence="3">
    <location>
        <begin position="63"/>
        <end position="158"/>
    </location>
</feature>
<dbReference type="PANTHER" id="PTHR20859:SF53">
    <property type="entry name" value="INTERLEUKIN-22 RECEPTOR SUBUNIT ALPHA-1"/>
    <property type="match status" value="1"/>
</dbReference>
<feature type="compositionally biased region" description="Basic and acidic residues" evidence="1">
    <location>
        <begin position="476"/>
        <end position="499"/>
    </location>
</feature>
<dbReference type="Proteomes" id="UP001221898">
    <property type="component" value="Unassembled WGS sequence"/>
</dbReference>
<feature type="transmembrane region" description="Helical" evidence="2">
    <location>
        <begin position="259"/>
        <end position="286"/>
    </location>
</feature>
<organism evidence="4 5">
    <name type="scientific">Aldrovandia affinis</name>
    <dbReference type="NCBI Taxonomy" id="143900"/>
    <lineage>
        <taxon>Eukaryota</taxon>
        <taxon>Metazoa</taxon>
        <taxon>Chordata</taxon>
        <taxon>Craniata</taxon>
        <taxon>Vertebrata</taxon>
        <taxon>Euteleostomi</taxon>
        <taxon>Actinopterygii</taxon>
        <taxon>Neopterygii</taxon>
        <taxon>Teleostei</taxon>
        <taxon>Notacanthiformes</taxon>
        <taxon>Halosauridae</taxon>
        <taxon>Aldrovandia</taxon>
    </lineage>
</organism>
<sequence>MVEVGFHFCNLRPDCSENRHSKAKDNETERYREGTFCFQVMKCILFTIFLILHCCHALGALPAPANVTIDSRNFEHILRWRPGPGTPLGTTYKVNFSKGKQLLVRPRYLNSSVTMVNLTRTFKQVTKQYTVHVRALNGDTESPWSNQSFCPFTDTVLGPPEVSVVGCGGCLLLKITLPRGRANKTIVEIYNEFVFSIFWKRPGESQVQKVTTTLNQHKINDLHRGVEYCVQVHPEQVVNPNILSSDWTCSFTDPPTQNLVPGALATVSVVVVLAGVVLFGLVYGFLCNPNTSLPMALTFLVQYSVSVADPVPDPISVISERGERALGQGESEGQDEEEEDDGNDGYETRAARLSRGTSSSSGTSGAVTGSATPLTGNTSTSGDSGSCRPSDTTTAEWGDPLTVGLLDQSEKESDGERAETGPSKKVEVVVEVEEEEEEEGLCVDVNLFSVTLGAQEQEEEEGSDDEWWTGGPRRRNSTDERRPLASVETREGEGLRGTEAHAANPPSQSERGKTHSLHYLQTRCDSTRTDAPRTLEESEEEEEEEEEDERCSDYMTR</sequence>
<dbReference type="InterPro" id="IPR015373">
    <property type="entry name" value="Interferon/interleukin_rcp_dom"/>
</dbReference>
<dbReference type="Pfam" id="PF09294">
    <property type="entry name" value="Interfer-bind"/>
    <property type="match status" value="1"/>
</dbReference>
<feature type="region of interest" description="Disordered" evidence="1">
    <location>
        <begin position="452"/>
        <end position="557"/>
    </location>
</feature>
<reference evidence="4" key="1">
    <citation type="journal article" date="2023" name="Science">
        <title>Genome structures resolve the early diversification of teleost fishes.</title>
        <authorList>
            <person name="Parey E."/>
            <person name="Louis A."/>
            <person name="Montfort J."/>
            <person name="Bouchez O."/>
            <person name="Roques C."/>
            <person name="Iampietro C."/>
            <person name="Lluch J."/>
            <person name="Castinel A."/>
            <person name="Donnadieu C."/>
            <person name="Desvignes T."/>
            <person name="Floi Bucao C."/>
            <person name="Jouanno E."/>
            <person name="Wen M."/>
            <person name="Mejri S."/>
            <person name="Dirks R."/>
            <person name="Jansen H."/>
            <person name="Henkel C."/>
            <person name="Chen W.J."/>
            <person name="Zahm M."/>
            <person name="Cabau C."/>
            <person name="Klopp C."/>
            <person name="Thompson A.W."/>
            <person name="Robinson-Rechavi M."/>
            <person name="Braasch I."/>
            <person name="Lecointre G."/>
            <person name="Bobe J."/>
            <person name="Postlethwait J.H."/>
            <person name="Berthelot C."/>
            <person name="Roest Crollius H."/>
            <person name="Guiguen Y."/>
        </authorList>
    </citation>
    <scope>NUCLEOTIDE SEQUENCE</scope>
    <source>
        <strain evidence="4">NC1722</strain>
    </source>
</reference>
<feature type="compositionally biased region" description="Acidic residues" evidence="1">
    <location>
        <begin position="332"/>
        <end position="344"/>
    </location>
</feature>
<keyword evidence="2" id="KW-0812">Transmembrane</keyword>
<dbReference type="GO" id="GO:0005886">
    <property type="term" value="C:plasma membrane"/>
    <property type="evidence" value="ECO:0007669"/>
    <property type="project" value="TreeGrafter"/>
</dbReference>
<evidence type="ECO:0000256" key="1">
    <source>
        <dbReference type="SAM" id="MobiDB-lite"/>
    </source>
</evidence>
<evidence type="ECO:0000313" key="4">
    <source>
        <dbReference type="EMBL" id="KAJ8386795.1"/>
    </source>
</evidence>
<accession>A0AAD7RMJ4</accession>